<evidence type="ECO:0000256" key="2">
    <source>
        <dbReference type="ARBA" id="ARBA00010004"/>
    </source>
</evidence>
<evidence type="ECO:0000313" key="14">
    <source>
        <dbReference type="Proteomes" id="UP000093352"/>
    </source>
</evidence>
<evidence type="ECO:0000313" key="15">
    <source>
        <dbReference type="Proteomes" id="UP000319424"/>
    </source>
</evidence>
<comment type="similarity">
    <text evidence="2">Belongs to the FliJ family.</text>
</comment>
<comment type="subcellular location">
    <subcellularLocation>
        <location evidence="1">Cell membrane</location>
        <topology evidence="1">Peripheral membrane protein</topology>
        <orientation evidence="1">Cytoplasmic side</orientation>
    </subcellularLocation>
</comment>
<dbReference type="Proteomes" id="UP000093352">
    <property type="component" value="Unassembled WGS sequence"/>
</dbReference>
<dbReference type="AlphaFoldDB" id="A0A371INS5"/>
<gene>
    <name evidence="12" type="primary">fliJ</name>
    <name evidence="12" type="ORF">BBG48_000020</name>
    <name evidence="13" type="ORF">FL857_00750</name>
</gene>
<evidence type="ECO:0000256" key="11">
    <source>
        <dbReference type="SAM" id="Coils"/>
    </source>
</evidence>
<keyword evidence="8" id="KW-0653">Protein transport</keyword>
<evidence type="ECO:0000256" key="1">
    <source>
        <dbReference type="ARBA" id="ARBA00004413"/>
    </source>
</evidence>
<evidence type="ECO:0000313" key="12">
    <source>
        <dbReference type="EMBL" id="RDY22142.1"/>
    </source>
</evidence>
<dbReference type="EMBL" id="VJXW01000001">
    <property type="protein sequence ID" value="TRW28647.1"/>
    <property type="molecule type" value="Genomic_DNA"/>
</dbReference>
<feature type="coiled-coil region" evidence="11">
    <location>
        <begin position="73"/>
        <end position="107"/>
    </location>
</feature>
<dbReference type="RefSeq" id="WP_068911425.1">
    <property type="nucleotide sequence ID" value="NZ_MBEW02000001.1"/>
</dbReference>
<reference evidence="12 14" key="1">
    <citation type="journal article" date="2016" name="Genome Announc.">
        <title>Draft Genome Sequence of Criibacterium bergeronii gen. nov., sp. nov., Strain CCRI-22567T, Isolated from a Vaginal Sample from a Woman with Bacterial Vaginosis.</title>
        <authorList>
            <person name="Maheux A.F."/>
            <person name="Berube E."/>
            <person name="Boudreau D.K."/>
            <person name="Raymond F."/>
            <person name="Corbeil J."/>
            <person name="Roy P.H."/>
            <person name="Boissinot M."/>
            <person name="Omar R.F."/>
        </authorList>
    </citation>
    <scope>NUCLEOTIDE SEQUENCE [LARGE SCALE GENOMIC DNA]</scope>
    <source>
        <strain evidence="12 14">CCRI-22567</strain>
    </source>
</reference>
<keyword evidence="14" id="KW-1185">Reference proteome</keyword>
<reference evidence="12" key="2">
    <citation type="submission" date="2018-07" db="EMBL/GenBank/DDBJ databases">
        <authorList>
            <person name="Quirk P.G."/>
            <person name="Krulwich T.A."/>
        </authorList>
    </citation>
    <scope>NUCLEOTIDE SEQUENCE</scope>
    <source>
        <strain evidence="12">CCRI-22567</strain>
    </source>
</reference>
<dbReference type="GO" id="GO:0071973">
    <property type="term" value="P:bacterial-type flagellum-dependent cell motility"/>
    <property type="evidence" value="ECO:0007669"/>
    <property type="project" value="InterPro"/>
</dbReference>
<proteinExistence type="inferred from homology"/>
<keyword evidence="6" id="KW-0145">Chemotaxis</keyword>
<dbReference type="InterPro" id="IPR053716">
    <property type="entry name" value="Flag_assembly_chemotaxis_eff"/>
</dbReference>
<dbReference type="STRING" id="1871336.BBG48_00320"/>
<accession>A0A371INS5</accession>
<evidence type="ECO:0000256" key="8">
    <source>
        <dbReference type="ARBA" id="ARBA00022927"/>
    </source>
</evidence>
<evidence type="ECO:0000313" key="13">
    <source>
        <dbReference type="EMBL" id="TRW28647.1"/>
    </source>
</evidence>
<keyword evidence="12" id="KW-0282">Flagellum</keyword>
<name>A0A371INS5_9FIRM</name>
<keyword evidence="7" id="KW-1005">Bacterial flagellum biogenesis</keyword>
<keyword evidence="11" id="KW-0175">Coiled coil</keyword>
<keyword evidence="10" id="KW-1006">Bacterial flagellum protein export</keyword>
<keyword evidence="9" id="KW-0472">Membrane</keyword>
<dbReference type="GO" id="GO:0044781">
    <property type="term" value="P:bacterial-type flagellum organization"/>
    <property type="evidence" value="ECO:0007669"/>
    <property type="project" value="UniProtKB-KW"/>
</dbReference>
<protein>
    <recommendedName>
        <fullName evidence="3">Flagellar FliJ protein</fullName>
    </recommendedName>
</protein>
<evidence type="ECO:0000256" key="9">
    <source>
        <dbReference type="ARBA" id="ARBA00023136"/>
    </source>
</evidence>
<comment type="caution">
    <text evidence="12">The sequence shown here is derived from an EMBL/GenBank/DDBJ whole genome shotgun (WGS) entry which is preliminary data.</text>
</comment>
<organism evidence="12 14">
    <name type="scientific">Criibacterium bergeronii</name>
    <dbReference type="NCBI Taxonomy" id="1871336"/>
    <lineage>
        <taxon>Bacteria</taxon>
        <taxon>Bacillati</taxon>
        <taxon>Bacillota</taxon>
        <taxon>Clostridia</taxon>
        <taxon>Peptostreptococcales</taxon>
        <taxon>Filifactoraceae</taxon>
        <taxon>Criibacterium</taxon>
    </lineage>
</organism>
<dbReference type="Pfam" id="PF02050">
    <property type="entry name" value="FliJ"/>
    <property type="match status" value="1"/>
</dbReference>
<evidence type="ECO:0000256" key="6">
    <source>
        <dbReference type="ARBA" id="ARBA00022500"/>
    </source>
</evidence>
<evidence type="ECO:0000256" key="5">
    <source>
        <dbReference type="ARBA" id="ARBA00022475"/>
    </source>
</evidence>
<dbReference type="GO" id="GO:0006935">
    <property type="term" value="P:chemotaxis"/>
    <property type="evidence" value="ECO:0007669"/>
    <property type="project" value="UniProtKB-KW"/>
</dbReference>
<dbReference type="GO" id="GO:0009288">
    <property type="term" value="C:bacterial-type flagellum"/>
    <property type="evidence" value="ECO:0007669"/>
    <property type="project" value="InterPro"/>
</dbReference>
<sequence>MAFNFRLQKILDIKEKEEDDRKNAASIANKKVEIANMELGDLLEEYKLKGQERVLKISDGSQLSEVLEINGYIDYLGKAIDKKKIEIKKLEQEADERKDEYLESRKTRKTYDNLKEKTYQRFLQEEQKEEAKVIDQIVSYTYTKKIK</sequence>
<reference evidence="13 15" key="3">
    <citation type="submission" date="2019-07" db="EMBL/GenBank/DDBJ databases">
        <title>Criibacterium bergeronii gen. nov., sp. nov. isolated from human clinical samples.</title>
        <authorList>
            <person name="Maheux A.F."/>
            <person name="Boudreau D.K."/>
            <person name="Berube E."/>
            <person name="Brodeur S."/>
            <person name="Bernard K.A."/>
            <person name="Abed J.Y."/>
            <person name="Ducrey E."/>
            <person name="Guay E.F."/>
            <person name="Raymond F."/>
            <person name="Corbeil J."/>
            <person name="Domingo M.-C."/>
            <person name="Roy P.H."/>
            <person name="Boissinot M."/>
            <person name="Tocheva E.I."/>
            <person name="Omar R.F."/>
        </authorList>
    </citation>
    <scope>NUCLEOTIDE SEQUENCE [LARGE SCALE GENOMIC DNA]</scope>
    <source>
        <strain evidence="13 15">CCRI-24246</strain>
    </source>
</reference>
<dbReference type="GO" id="GO:0005886">
    <property type="term" value="C:plasma membrane"/>
    <property type="evidence" value="ECO:0007669"/>
    <property type="project" value="UniProtKB-SubCell"/>
</dbReference>
<keyword evidence="12" id="KW-0966">Cell projection</keyword>
<evidence type="ECO:0000256" key="7">
    <source>
        <dbReference type="ARBA" id="ARBA00022795"/>
    </source>
</evidence>
<dbReference type="OrthoDB" id="1753067at2"/>
<dbReference type="Proteomes" id="UP000319424">
    <property type="component" value="Unassembled WGS sequence"/>
</dbReference>
<evidence type="ECO:0000256" key="10">
    <source>
        <dbReference type="ARBA" id="ARBA00023225"/>
    </source>
</evidence>
<keyword evidence="12" id="KW-0969">Cilium</keyword>
<dbReference type="Gene3D" id="1.10.287.1700">
    <property type="match status" value="1"/>
</dbReference>
<dbReference type="GO" id="GO:0015031">
    <property type="term" value="P:protein transport"/>
    <property type="evidence" value="ECO:0007669"/>
    <property type="project" value="UniProtKB-KW"/>
</dbReference>
<dbReference type="InterPro" id="IPR012823">
    <property type="entry name" value="Flagell_FliJ"/>
</dbReference>
<keyword evidence="5" id="KW-1003">Cell membrane</keyword>
<evidence type="ECO:0000256" key="3">
    <source>
        <dbReference type="ARBA" id="ARBA00020392"/>
    </source>
</evidence>
<evidence type="ECO:0000256" key="4">
    <source>
        <dbReference type="ARBA" id="ARBA00022448"/>
    </source>
</evidence>
<dbReference type="NCBIfam" id="TIGR02473">
    <property type="entry name" value="flagell_FliJ"/>
    <property type="match status" value="1"/>
</dbReference>
<keyword evidence="4" id="KW-0813">Transport</keyword>
<dbReference type="EMBL" id="MBEW02000001">
    <property type="protein sequence ID" value="RDY22142.1"/>
    <property type="molecule type" value="Genomic_DNA"/>
</dbReference>